<evidence type="ECO:0000313" key="10">
    <source>
        <dbReference type="EMBL" id="QNU67299.1"/>
    </source>
</evidence>
<keyword evidence="2" id="KW-0964">Secreted</keyword>
<keyword evidence="3 8" id="KW-0732">Signal</keyword>
<dbReference type="PROSITE" id="PS51172">
    <property type="entry name" value="CBM3"/>
    <property type="match status" value="1"/>
</dbReference>
<evidence type="ECO:0000313" key="11">
    <source>
        <dbReference type="Proteomes" id="UP000306409"/>
    </source>
</evidence>
<dbReference type="InterPro" id="IPR005102">
    <property type="entry name" value="Carbo-bd_X2"/>
</dbReference>
<dbReference type="KEGG" id="rher:EHE19_001795"/>
<dbReference type="Pfam" id="PF00942">
    <property type="entry name" value="CBM_3"/>
    <property type="match status" value="1"/>
</dbReference>
<evidence type="ECO:0000256" key="5">
    <source>
        <dbReference type="ARBA" id="ARBA00023001"/>
    </source>
</evidence>
<organism evidence="10 11">
    <name type="scientific">Ruminiclostridium herbifermentans</name>
    <dbReference type="NCBI Taxonomy" id="2488810"/>
    <lineage>
        <taxon>Bacteria</taxon>
        <taxon>Bacillati</taxon>
        <taxon>Bacillota</taxon>
        <taxon>Clostridia</taxon>
        <taxon>Eubacteriales</taxon>
        <taxon>Oscillospiraceae</taxon>
        <taxon>Ruminiclostridium</taxon>
    </lineage>
</organism>
<dbReference type="GO" id="GO:0030245">
    <property type="term" value="P:cellulose catabolic process"/>
    <property type="evidence" value="ECO:0007669"/>
    <property type="project" value="UniProtKB-KW"/>
</dbReference>
<name>A0A7H1VPI7_9FIRM</name>
<dbReference type="Pfam" id="PF03442">
    <property type="entry name" value="CBM_X2"/>
    <property type="match status" value="9"/>
</dbReference>
<evidence type="ECO:0000256" key="3">
    <source>
        <dbReference type="ARBA" id="ARBA00022729"/>
    </source>
</evidence>
<dbReference type="InterPro" id="IPR014756">
    <property type="entry name" value="Ig_E-set"/>
</dbReference>
<evidence type="ECO:0000256" key="8">
    <source>
        <dbReference type="SAM" id="SignalP"/>
    </source>
</evidence>
<dbReference type="CDD" id="cd08548">
    <property type="entry name" value="Type_I_cohesin_like"/>
    <property type="match status" value="6"/>
</dbReference>
<evidence type="ECO:0000256" key="4">
    <source>
        <dbReference type="ARBA" id="ARBA00022737"/>
    </source>
</evidence>
<dbReference type="Pfam" id="PF00963">
    <property type="entry name" value="Cohesin"/>
    <property type="match status" value="6"/>
</dbReference>
<dbReference type="EMBL" id="CP061336">
    <property type="protein sequence ID" value="QNU67299.1"/>
    <property type="molecule type" value="Genomic_DNA"/>
</dbReference>
<proteinExistence type="predicted"/>
<dbReference type="GO" id="GO:0030248">
    <property type="term" value="F:cellulose binding"/>
    <property type="evidence" value="ECO:0007669"/>
    <property type="project" value="InterPro"/>
</dbReference>
<dbReference type="InterPro" id="IPR001956">
    <property type="entry name" value="CBM3"/>
</dbReference>
<evidence type="ECO:0000256" key="6">
    <source>
        <dbReference type="ARBA" id="ARBA00023277"/>
    </source>
</evidence>
<keyword evidence="5" id="KW-0136">Cellulose degradation</keyword>
<evidence type="ECO:0000259" key="9">
    <source>
        <dbReference type="PROSITE" id="PS51172"/>
    </source>
</evidence>
<feature type="chain" id="PRO_5038381253" description="CBM3 domain-containing protein" evidence="8">
    <location>
        <begin position="23"/>
        <end position="1840"/>
    </location>
</feature>
<dbReference type="InterPro" id="IPR008965">
    <property type="entry name" value="CBM2/CBM3_carb-bd_dom_sf"/>
</dbReference>
<comment type="subcellular location">
    <subcellularLocation>
        <location evidence="1">Secreted</location>
    </subcellularLocation>
</comment>
<keyword evidence="11" id="KW-1185">Reference proteome</keyword>
<feature type="domain" description="CBM3" evidence="9">
    <location>
        <begin position="28"/>
        <end position="186"/>
    </location>
</feature>
<evidence type="ECO:0000256" key="1">
    <source>
        <dbReference type="ARBA" id="ARBA00004613"/>
    </source>
</evidence>
<sequence>MRRKILSCLMVLCMLITIFASAINTFAASTSLSVQFNNGNSATTSNTINARIKVTNSGNQAVNLTDIKLRYYYTADSDTAQTFWCDHAALINNGNYSAVTSNVTSKFVKMSTTTSTADTYFEIGFSGGGSLSPGGTVEIQSRVARNDWSNYNQSNDYSYKALGEYADWNQITAYIGSELVYGKEPIPGGEQKDPTISPSTASFTQGSASDIKVTLTPNGNTFKGITGLTQGTNYTVSGTTVTILKSYLNSLTAGTKSLTFDFGVSNNPKLNITVLPVNNNNLSVTIGTASGKSGATVTVPVSFSNVSKVGSVGTCNFYATYDTSLLEATEVTAGPIVKNAGVNFSSSINNGSISFLFLDNTIGSELIKEDGVFANITFKIKDTTKEVTTPIAFKAGGAFGDGDMKKLDPVNLIDGAVSINGPISGPTITPTSKSFVQGTSSDLKVTLSDASSFKGITGLSEGTNYTVSGSTVTILKSYLNSLAAGTKTLTFDFGTAGSAVLTLTITPPDTKNLNVTIGTAAGKSGDTVTVPVSFANVSKVGNVGTCNFYATYDTSLLEAVEVKAGPIVTNAGVNFASSINSDGSISFLFLDNTLGNELIKTDGIFAYITFKIKNTTKEVETPIAFKAGGAFGDGTMTKITTVVLNDGSVEINMIAKPSISPASKSFVQGTASDLKVTLTPNGGTFKGITGLKEGTDYTVSGTTVTILKSYLNSLGEGTKALTFDFGTAGSAVLTLTITPPDTKNLNVTIGTAAGKSGETVTVPISFTNVAKVNNVGTCNFYVTYDSSLLEVSTVTAGPIVKNAAVNFSSGTNKDGSISLLFLDNTIGSELITEDGVFANIDFKIKDTTKQIATPVAFTTGGAFGDGTMSKLSTVVFIDGSVEINMNDNKPTISPTSKSFVQGTASDINVTLTLNGSTFNGITGLKEGTDYTVSGNTVTILKSYLNSLAEGTKALTFDFGTAGSAVLTLTITPADTKNLNVTIGTAAGKSGDTVTVPISFANVAKVNNVGTCNFYVSYDDSLLEVSKVYAGPIIKNAAVNFSNGINKDGSISFLFLDNTIGSELITEDGVFAYIDFKIKDTTQEVVTPVAFKAGGAFGDGSMAKLTTVNLFDGSVEINKVIAQDPKISVETAAIIKGTAGDLKVELTPNGNTFKGITGLTAGTDYTVTGDTVTILKSYLNSLAAGTKVLTFDFGVAKNPVLTITVTEITGTLNATIASVTCKAGETIKVPISLSDVAKVGKVGVGNIVLSYDASILEATAVTSGSIVPNEADNFFYNINDNGTISIIYITATETGLIEADGDFVNIEFKVNEDALPGTIPVEFKSGTFGNADWTKIKDAIYTNGCVVIKDTNPSITPTATTFNKAAPSDIVVSLTFNGNNFKGITGLTIGTDYTLINNRLTISKNYLSTLPVGKNELIFDFGVGSKNPVLTLNIIDSLPKDPSVTPTSVTFDKSAPADVTVTLTYNGNTLKGITGLTKNVDYSLSKNQVIFSVKYLSTLAVGTNEIVFDFGLENNPVLKITVVDTKPGIPSVNPTSVTFDKKAPADVTVTLTYNGNTLKGITGLTKNVDYSLSKNQVIFSVKYLSTLAVGTKEIVFDFGLENNPVLTINVVDTKPEPATISPVTATFDKYAPADVVVTYTANGNTFKGITGLTNGTDYTVSANTVTISKNYLSTLAVGTKALTFDFGTDSNPVITLTIVDTTPTIKGLGVIIGKASGNVGDTITIPITLANVSKVGNVGTCNFYISYDNKKLEAQKVIAGSIVKNAAVNFSSSINNGTISFLFLDNSIGNELITTDGVLATITFKVIDSSNTVLNFKEGGAFGDGNFSKLAEVTYIEGSVN</sequence>
<dbReference type="Gene3D" id="2.60.40.680">
    <property type="match status" value="6"/>
</dbReference>
<evidence type="ECO:0000256" key="7">
    <source>
        <dbReference type="ARBA" id="ARBA00023326"/>
    </source>
</evidence>
<dbReference type="InterPro" id="IPR036966">
    <property type="entry name" value="CBM3_sf"/>
</dbReference>
<dbReference type="Gene3D" id="2.60.40.710">
    <property type="entry name" value="Endoglucanase-like"/>
    <property type="match status" value="1"/>
</dbReference>
<accession>A0A7H1VPI7</accession>
<reference evidence="10 11" key="1">
    <citation type="submission" date="2020-09" db="EMBL/GenBank/DDBJ databases">
        <title>Characterization and genome sequencing of Ruminiclostridium sp. nov. MA18.</title>
        <authorList>
            <person name="Rettenmaier R."/>
            <person name="Kowollik M.-L."/>
            <person name="Liebl W."/>
            <person name="Zverlov V."/>
        </authorList>
    </citation>
    <scope>NUCLEOTIDE SEQUENCE [LARGE SCALE GENOMIC DNA]</scope>
    <source>
        <strain evidence="10 11">MA18</strain>
    </source>
</reference>
<dbReference type="SUPFAM" id="SSF81296">
    <property type="entry name" value="E set domains"/>
    <property type="match status" value="9"/>
</dbReference>
<dbReference type="InterPro" id="IPR013783">
    <property type="entry name" value="Ig-like_fold"/>
</dbReference>
<dbReference type="InterPro" id="IPR002102">
    <property type="entry name" value="Cohesin_dom"/>
</dbReference>
<evidence type="ECO:0000256" key="2">
    <source>
        <dbReference type="ARBA" id="ARBA00022525"/>
    </source>
</evidence>
<dbReference type="SUPFAM" id="SSF49384">
    <property type="entry name" value="Carbohydrate-binding domain"/>
    <property type="match status" value="7"/>
</dbReference>
<feature type="signal peptide" evidence="8">
    <location>
        <begin position="1"/>
        <end position="22"/>
    </location>
</feature>
<dbReference type="RefSeq" id="WP_171003656.1">
    <property type="nucleotide sequence ID" value="NZ_CP061336.1"/>
</dbReference>
<dbReference type="SMART" id="SM01067">
    <property type="entry name" value="CBM_3"/>
    <property type="match status" value="1"/>
</dbReference>
<keyword evidence="4" id="KW-0677">Repeat</keyword>
<keyword evidence="7" id="KW-0624">Polysaccharide degradation</keyword>
<dbReference type="Proteomes" id="UP000306409">
    <property type="component" value="Chromosome"/>
</dbReference>
<keyword evidence="6" id="KW-0119">Carbohydrate metabolism</keyword>
<dbReference type="GO" id="GO:0005576">
    <property type="term" value="C:extracellular region"/>
    <property type="evidence" value="ECO:0007669"/>
    <property type="project" value="UniProtKB-SubCell"/>
</dbReference>
<dbReference type="Gene3D" id="2.60.40.10">
    <property type="entry name" value="Immunoglobulins"/>
    <property type="match status" value="9"/>
</dbReference>
<gene>
    <name evidence="10" type="ORF">EHE19_001795</name>
</gene>
<protein>
    <recommendedName>
        <fullName evidence="9">CBM3 domain-containing protein</fullName>
    </recommendedName>
</protein>